<dbReference type="Proteomes" id="UP001156641">
    <property type="component" value="Unassembled WGS sequence"/>
</dbReference>
<proteinExistence type="predicted"/>
<comment type="caution">
    <text evidence="1">The sequence shown here is derived from an EMBL/GenBank/DDBJ whole genome shotgun (WGS) entry which is preliminary data.</text>
</comment>
<protein>
    <submittedName>
        <fullName evidence="1">Choline kinase</fullName>
    </submittedName>
</protein>
<dbReference type="InterPro" id="IPR011009">
    <property type="entry name" value="Kinase-like_dom_sf"/>
</dbReference>
<sequence length="288" mass="31523">MGEAEVEALPFWTGKIKIWPLTGGITNRNFGVEQDDGRRFAVRLGKDIPEHGVMRFNEQAAARAAARAGLSPEIYYTAPGVMVSRLLPGRTLSPEEIRAPANLPRVAALIKQCHTGLGPYLQGPLLAFWVFHINRSYGAALRSNSSSLDAQLNRLLGVNEMLERRLGPVEVVFSHNDLLPGNVFDDGERLWLLDWDYAGFNSSLFDLANLASNNGFGPQHDAALLEAYFGQPPGAAVWDAFRVSQCASLLRETLWSAVSEITSGLDFDYKAYTAENLARFEAALAGLG</sequence>
<keyword evidence="1" id="KW-0808">Transferase</keyword>
<dbReference type="PANTHER" id="PTHR22603:SF66">
    <property type="entry name" value="ETHANOLAMINE KINASE"/>
    <property type="match status" value="1"/>
</dbReference>
<dbReference type="Gene3D" id="3.90.1200.10">
    <property type="match status" value="1"/>
</dbReference>
<organism evidence="1 2">
    <name type="scientific">Acidocella aquatica</name>
    <dbReference type="NCBI Taxonomy" id="1922313"/>
    <lineage>
        <taxon>Bacteria</taxon>
        <taxon>Pseudomonadati</taxon>
        <taxon>Pseudomonadota</taxon>
        <taxon>Alphaproteobacteria</taxon>
        <taxon>Acetobacterales</taxon>
        <taxon>Acidocellaceae</taxon>
        <taxon>Acidocella</taxon>
    </lineage>
</organism>
<dbReference type="GO" id="GO:0016301">
    <property type="term" value="F:kinase activity"/>
    <property type="evidence" value="ECO:0007669"/>
    <property type="project" value="UniProtKB-KW"/>
</dbReference>
<dbReference type="EMBL" id="BSOS01000065">
    <property type="protein sequence ID" value="GLR67386.1"/>
    <property type="molecule type" value="Genomic_DNA"/>
</dbReference>
<evidence type="ECO:0000313" key="1">
    <source>
        <dbReference type="EMBL" id="GLR67386.1"/>
    </source>
</evidence>
<dbReference type="Gene3D" id="3.30.200.20">
    <property type="entry name" value="Phosphorylase Kinase, domain 1"/>
    <property type="match status" value="1"/>
</dbReference>
<dbReference type="Pfam" id="PF01633">
    <property type="entry name" value="Choline_kinase"/>
    <property type="match status" value="1"/>
</dbReference>
<accession>A0ABQ6A4L0</accession>
<gene>
    <name evidence="1" type="ORF">GCM10010909_20670</name>
</gene>
<keyword evidence="1" id="KW-0418">Kinase</keyword>
<evidence type="ECO:0000313" key="2">
    <source>
        <dbReference type="Proteomes" id="UP001156641"/>
    </source>
</evidence>
<dbReference type="CDD" id="cd05151">
    <property type="entry name" value="ChoK-like"/>
    <property type="match status" value="1"/>
</dbReference>
<dbReference type="RefSeq" id="WP_284258118.1">
    <property type="nucleotide sequence ID" value="NZ_BSOS01000065.1"/>
</dbReference>
<name>A0ABQ6A4L0_9PROT</name>
<reference evidence="2" key="1">
    <citation type="journal article" date="2019" name="Int. J. Syst. Evol. Microbiol.">
        <title>The Global Catalogue of Microorganisms (GCM) 10K type strain sequencing project: providing services to taxonomists for standard genome sequencing and annotation.</title>
        <authorList>
            <consortium name="The Broad Institute Genomics Platform"/>
            <consortium name="The Broad Institute Genome Sequencing Center for Infectious Disease"/>
            <person name="Wu L."/>
            <person name="Ma J."/>
        </authorList>
    </citation>
    <scope>NUCLEOTIDE SEQUENCE [LARGE SCALE GENOMIC DNA]</scope>
    <source>
        <strain evidence="2">NBRC 112502</strain>
    </source>
</reference>
<keyword evidence="2" id="KW-1185">Reference proteome</keyword>
<dbReference type="SUPFAM" id="SSF56112">
    <property type="entry name" value="Protein kinase-like (PK-like)"/>
    <property type="match status" value="1"/>
</dbReference>
<dbReference type="PANTHER" id="PTHR22603">
    <property type="entry name" value="CHOLINE/ETHANOALAMINE KINASE"/>
    <property type="match status" value="1"/>
</dbReference>